<sequence length="275" mass="30884">MKNVLKLKANITAVMVFTFITFFSCNVEEEIQPENEAGLDTEEIALIPKTLATIQLTNDVEVVFKTEKDGVVFEATGNANNFNGLGALENESILNRFLILTKENVPVPQDLIDIEENQELKNKALKRGAIKQHTTKLDAELALSYTKAPANSNHCSGTPGYYNTDAFGQFYRTYKNYLAGGAGTTIYSSWKNNGNKCKNVRLWLSNCSTSKTLKARTYYKNVFGNYKHLNTINISPNTSRFWSKTYLSRRYRKTSVAATGQAGHRFGGYLLFSNY</sequence>
<evidence type="ECO:0008006" key="3">
    <source>
        <dbReference type="Google" id="ProtNLM"/>
    </source>
</evidence>
<dbReference type="eggNOG" id="ENOG5033TTP">
    <property type="taxonomic scope" value="Bacteria"/>
</dbReference>
<comment type="caution">
    <text evidence="1">The sequence shown here is derived from an EMBL/GenBank/DDBJ whole genome shotgun (WGS) entry which is preliminary data.</text>
</comment>
<protein>
    <recommendedName>
        <fullName evidence="3">Lipoprotein</fullName>
    </recommendedName>
</protein>
<proteinExistence type="predicted"/>
<name>A0A023BR15_9FLAO</name>
<evidence type="ECO:0000313" key="2">
    <source>
        <dbReference type="Proteomes" id="UP000023541"/>
    </source>
</evidence>
<dbReference type="OrthoDB" id="1158062at2"/>
<organism evidence="1 2">
    <name type="scientific">Aquimarina atlantica</name>
    <dbReference type="NCBI Taxonomy" id="1317122"/>
    <lineage>
        <taxon>Bacteria</taxon>
        <taxon>Pseudomonadati</taxon>
        <taxon>Bacteroidota</taxon>
        <taxon>Flavobacteriia</taxon>
        <taxon>Flavobacteriales</taxon>
        <taxon>Flavobacteriaceae</taxon>
        <taxon>Aquimarina</taxon>
    </lineage>
</organism>
<dbReference type="AlphaFoldDB" id="A0A023BR15"/>
<accession>A0A023BR15</accession>
<gene>
    <name evidence="1" type="ORF">ATO12_23315</name>
</gene>
<dbReference type="PROSITE" id="PS51257">
    <property type="entry name" value="PROKAR_LIPOPROTEIN"/>
    <property type="match status" value="1"/>
</dbReference>
<dbReference type="Proteomes" id="UP000023541">
    <property type="component" value="Unassembled WGS sequence"/>
</dbReference>
<evidence type="ECO:0000313" key="1">
    <source>
        <dbReference type="EMBL" id="EZH72384.1"/>
    </source>
</evidence>
<dbReference type="RefSeq" id="WP_034244885.1">
    <property type="nucleotide sequence ID" value="NZ_AQRA01000008.1"/>
</dbReference>
<reference evidence="1 2" key="1">
    <citation type="submission" date="2014-04" db="EMBL/GenBank/DDBJ databases">
        <title>Aquimarina sp. 22II-S11-z7 Genome Sequencing.</title>
        <authorList>
            <person name="Lai Q."/>
        </authorList>
    </citation>
    <scope>NUCLEOTIDE SEQUENCE [LARGE SCALE GENOMIC DNA]</scope>
    <source>
        <strain evidence="1 2">22II-S11-z7</strain>
    </source>
</reference>
<dbReference type="EMBL" id="AQRA01000008">
    <property type="protein sequence ID" value="EZH72384.1"/>
    <property type="molecule type" value="Genomic_DNA"/>
</dbReference>
<keyword evidence="2" id="KW-1185">Reference proteome</keyword>
<dbReference type="STRING" id="1317122.ATO12_23315"/>